<sequence>MRTCTESQTGIQAEIDGLVIRRLVPAGNDPKTIRYPYRVEFGLSQPDPVLFCYMTDLIIRHGIGNFSSCTSDDLRNIGMLFKQRDNVVIAPERISWHAGFAKDRRLRNRSCRCILDTHGQRTE</sequence>
<name>A0A1J5P0Y1_9ZZZZ</name>
<dbReference type="AlphaFoldDB" id="A0A1J5P0Y1"/>
<proteinExistence type="predicted"/>
<comment type="caution">
    <text evidence="1">The sequence shown here is derived from an EMBL/GenBank/DDBJ whole genome shotgun (WGS) entry which is preliminary data.</text>
</comment>
<reference evidence="1" key="1">
    <citation type="submission" date="2016-10" db="EMBL/GenBank/DDBJ databases">
        <title>Sequence of Gallionella enrichment culture.</title>
        <authorList>
            <person name="Poehlein A."/>
            <person name="Muehling M."/>
            <person name="Daniel R."/>
        </authorList>
    </citation>
    <scope>NUCLEOTIDE SEQUENCE</scope>
</reference>
<accession>A0A1J5P0Y1</accession>
<organism evidence="1">
    <name type="scientific">mine drainage metagenome</name>
    <dbReference type="NCBI Taxonomy" id="410659"/>
    <lineage>
        <taxon>unclassified sequences</taxon>
        <taxon>metagenomes</taxon>
        <taxon>ecological metagenomes</taxon>
    </lineage>
</organism>
<gene>
    <name evidence="1" type="ORF">GALL_537330</name>
</gene>
<protein>
    <submittedName>
        <fullName evidence="1">Uncharacterized protein</fullName>
    </submittedName>
</protein>
<dbReference type="EMBL" id="MLJW01007895">
    <property type="protein sequence ID" value="OIQ64714.1"/>
    <property type="molecule type" value="Genomic_DNA"/>
</dbReference>
<evidence type="ECO:0000313" key="1">
    <source>
        <dbReference type="EMBL" id="OIQ64714.1"/>
    </source>
</evidence>